<dbReference type="GeneID" id="78228051"/>
<dbReference type="CDD" id="cd04301">
    <property type="entry name" value="NAT_SF"/>
    <property type="match status" value="1"/>
</dbReference>
<dbReference type="InterPro" id="IPR000182">
    <property type="entry name" value="GNAT_dom"/>
</dbReference>
<keyword evidence="5" id="KW-1185">Reference proteome</keyword>
<dbReference type="PANTHER" id="PTHR10908">
    <property type="entry name" value="SEROTONIN N-ACETYLTRANSFERASE"/>
    <property type="match status" value="1"/>
</dbReference>
<proteinExistence type="predicted"/>
<name>E7GCH4_9FIRM</name>
<evidence type="ECO:0000313" key="5">
    <source>
        <dbReference type="Proteomes" id="UP000003157"/>
    </source>
</evidence>
<dbReference type="GO" id="GO:0008080">
    <property type="term" value="F:N-acetyltransferase activity"/>
    <property type="evidence" value="ECO:0007669"/>
    <property type="project" value="UniProtKB-ARBA"/>
</dbReference>
<dbReference type="PANTHER" id="PTHR10908:SF0">
    <property type="entry name" value="SEROTONIN N-ACETYLTRANSFERASE"/>
    <property type="match status" value="1"/>
</dbReference>
<accession>E7GCH4</accession>
<organism evidence="4 5">
    <name type="scientific">Coprobacillus cateniformis</name>
    <dbReference type="NCBI Taxonomy" id="100884"/>
    <lineage>
        <taxon>Bacteria</taxon>
        <taxon>Bacillati</taxon>
        <taxon>Bacillota</taxon>
        <taxon>Erysipelotrichia</taxon>
        <taxon>Erysipelotrichales</taxon>
        <taxon>Coprobacillaceae</taxon>
        <taxon>Coprobacillus</taxon>
    </lineage>
</organism>
<evidence type="ECO:0000313" key="4">
    <source>
        <dbReference type="EMBL" id="EFW04183.1"/>
    </source>
</evidence>
<dbReference type="HOGENOM" id="CLU_061829_2_0_9"/>
<dbReference type="EMBL" id="ADKX01000039">
    <property type="protein sequence ID" value="EFW04183.1"/>
    <property type="molecule type" value="Genomic_DNA"/>
</dbReference>
<dbReference type="SUPFAM" id="SSF55729">
    <property type="entry name" value="Acyl-CoA N-acyltransferases (Nat)"/>
    <property type="match status" value="1"/>
</dbReference>
<keyword evidence="1 4" id="KW-0808">Transferase</keyword>
<dbReference type="eggNOG" id="COG0454">
    <property type="taxonomic scope" value="Bacteria"/>
</dbReference>
<feature type="domain" description="N-acetyltransferase" evidence="3">
    <location>
        <begin position="1"/>
        <end position="159"/>
    </location>
</feature>
<dbReference type="RefSeq" id="WP_008789554.1">
    <property type="nucleotide sequence ID" value="NZ_AKCB01000001.1"/>
</dbReference>
<sequence length="165" mass="18561">MKVRLAQLEDLSKIIAIEKICFPIAEAATEKQFHERFESFGDCFLVAEDHGVVVGFINGCATSQPYLPDELYYDASLHISRGAYQTVFGLDVLPEYRQQGVARKLLNALIDLAQDRGQKGVVLTCKDHLIGYYQSFGFVHQGVSTSQHGGAIWNDMLLEFERMNK</sequence>
<evidence type="ECO:0000259" key="3">
    <source>
        <dbReference type="PROSITE" id="PS51186"/>
    </source>
</evidence>
<dbReference type="Gene3D" id="3.40.630.30">
    <property type="match status" value="1"/>
</dbReference>
<protein>
    <submittedName>
        <fullName evidence="4">NH2-acetyltransferase</fullName>
    </submittedName>
</protein>
<gene>
    <name evidence="4" type="ORF">HMPREF9488_02466</name>
</gene>
<keyword evidence="2" id="KW-0012">Acyltransferase</keyword>
<dbReference type="AlphaFoldDB" id="E7GCH4"/>
<dbReference type="InterPro" id="IPR016181">
    <property type="entry name" value="Acyl_CoA_acyltransferase"/>
</dbReference>
<dbReference type="Pfam" id="PF00583">
    <property type="entry name" value="Acetyltransf_1"/>
    <property type="match status" value="1"/>
</dbReference>
<reference evidence="4 5" key="1">
    <citation type="submission" date="2010-12" db="EMBL/GenBank/DDBJ databases">
        <title>The Genome Sequence of Coprobacillus sp. strain 29_1.</title>
        <authorList>
            <consortium name="The Broad Institute Genome Sequencing Platform"/>
            <person name="Earl A."/>
            <person name="Ward D."/>
            <person name="Feldgarden M."/>
            <person name="Gevers D."/>
            <person name="Daigneault M."/>
            <person name="Sibley C.D."/>
            <person name="White A."/>
            <person name="Strauss J."/>
            <person name="Allen-Vercoe E."/>
            <person name="Young S.K."/>
            <person name="Zeng Q."/>
            <person name="Gargeya S."/>
            <person name="Fitzgerald M."/>
            <person name="Haas B."/>
            <person name="Abouelleil A."/>
            <person name="Alvarado L."/>
            <person name="Arachchi H.M."/>
            <person name="Berlin A."/>
            <person name="Brown A."/>
            <person name="Chapman S.B."/>
            <person name="Chen Z."/>
            <person name="Dunbar C."/>
            <person name="Freedman E."/>
            <person name="Gearin G."/>
            <person name="Gellesch M."/>
            <person name="Goldberg J."/>
            <person name="Griggs A."/>
            <person name="Gujja S."/>
            <person name="Heilman E."/>
            <person name="Heiman D."/>
            <person name="Howarth C."/>
            <person name="Larson L."/>
            <person name="Lui A."/>
            <person name="MacDonald P.J.P."/>
            <person name="Mehta T."/>
            <person name="Montmayeur A."/>
            <person name="Murphy C."/>
            <person name="Neiman D."/>
            <person name="Pearson M."/>
            <person name="Priest M."/>
            <person name="Roberts A."/>
            <person name="Saif S."/>
            <person name="Shea T."/>
            <person name="Shenoy N."/>
            <person name="Sisk P."/>
            <person name="Stolte C."/>
            <person name="Sykes S."/>
            <person name="White J."/>
            <person name="Yandava C."/>
            <person name="Nusbaum C."/>
            <person name="Birren B."/>
        </authorList>
    </citation>
    <scope>NUCLEOTIDE SEQUENCE [LARGE SCALE GENOMIC DNA]</scope>
    <source>
        <strain evidence="4 5">29_1</strain>
    </source>
</reference>
<evidence type="ECO:0000256" key="1">
    <source>
        <dbReference type="ARBA" id="ARBA00022679"/>
    </source>
</evidence>
<dbReference type="STRING" id="100884.GCA_000269565_00118"/>
<dbReference type="OrthoDB" id="9800962at2"/>
<comment type="caution">
    <text evidence="4">The sequence shown here is derived from an EMBL/GenBank/DDBJ whole genome shotgun (WGS) entry which is preliminary data.</text>
</comment>
<dbReference type="Proteomes" id="UP000003157">
    <property type="component" value="Unassembled WGS sequence"/>
</dbReference>
<dbReference type="PROSITE" id="PS51186">
    <property type="entry name" value="GNAT"/>
    <property type="match status" value="1"/>
</dbReference>
<dbReference type="InterPro" id="IPR051635">
    <property type="entry name" value="SNAT-like"/>
</dbReference>
<evidence type="ECO:0000256" key="2">
    <source>
        <dbReference type="ARBA" id="ARBA00023315"/>
    </source>
</evidence>